<keyword evidence="1" id="KW-0732">Signal</keyword>
<keyword evidence="3" id="KW-1185">Reference proteome</keyword>
<accession>A0AAN6TWT5</accession>
<feature type="signal peptide" evidence="1">
    <location>
        <begin position="1"/>
        <end position="20"/>
    </location>
</feature>
<dbReference type="Proteomes" id="UP001302602">
    <property type="component" value="Unassembled WGS sequence"/>
</dbReference>
<dbReference type="SUPFAM" id="SSF49777">
    <property type="entry name" value="PEBP-like"/>
    <property type="match status" value="1"/>
</dbReference>
<dbReference type="InterPro" id="IPR036610">
    <property type="entry name" value="PEBP-like_sf"/>
</dbReference>
<dbReference type="AlphaFoldDB" id="A0AAN6TWT5"/>
<proteinExistence type="predicted"/>
<dbReference type="Gene3D" id="3.90.280.10">
    <property type="entry name" value="PEBP-like"/>
    <property type="match status" value="1"/>
</dbReference>
<dbReference type="EMBL" id="MU853231">
    <property type="protein sequence ID" value="KAK4122163.1"/>
    <property type="molecule type" value="Genomic_DNA"/>
</dbReference>
<organism evidence="2 3">
    <name type="scientific">Parathielavia appendiculata</name>
    <dbReference type="NCBI Taxonomy" id="2587402"/>
    <lineage>
        <taxon>Eukaryota</taxon>
        <taxon>Fungi</taxon>
        <taxon>Dikarya</taxon>
        <taxon>Ascomycota</taxon>
        <taxon>Pezizomycotina</taxon>
        <taxon>Sordariomycetes</taxon>
        <taxon>Sordariomycetidae</taxon>
        <taxon>Sordariales</taxon>
        <taxon>Chaetomiaceae</taxon>
        <taxon>Parathielavia</taxon>
    </lineage>
</organism>
<sequence length="89" mass="9550">MLFSTNITAAAFLLAGIVSGQTPVDFSPEVKDKLEMHFGSRIVETPGAILTRTETARQPTIGTSDARLTGASYLWMMIDLDVSALGSPY</sequence>
<evidence type="ECO:0000256" key="1">
    <source>
        <dbReference type="SAM" id="SignalP"/>
    </source>
</evidence>
<reference evidence="2" key="2">
    <citation type="submission" date="2023-05" db="EMBL/GenBank/DDBJ databases">
        <authorList>
            <consortium name="Lawrence Berkeley National Laboratory"/>
            <person name="Steindorff A."/>
            <person name="Hensen N."/>
            <person name="Bonometti L."/>
            <person name="Westerberg I."/>
            <person name="Brannstrom I.O."/>
            <person name="Guillou S."/>
            <person name="Cros-Aarteil S."/>
            <person name="Calhoun S."/>
            <person name="Haridas S."/>
            <person name="Kuo A."/>
            <person name="Mondo S."/>
            <person name="Pangilinan J."/>
            <person name="Riley R."/>
            <person name="Labutti K."/>
            <person name="Andreopoulos B."/>
            <person name="Lipzen A."/>
            <person name="Chen C."/>
            <person name="Yanf M."/>
            <person name="Daum C."/>
            <person name="Ng V."/>
            <person name="Clum A."/>
            <person name="Ohm R."/>
            <person name="Martin F."/>
            <person name="Silar P."/>
            <person name="Natvig D."/>
            <person name="Lalanne C."/>
            <person name="Gautier V."/>
            <person name="Ament-Velasquez S.L."/>
            <person name="Kruys A."/>
            <person name="Hutchinson M.I."/>
            <person name="Powell A.J."/>
            <person name="Barry K."/>
            <person name="Miller A.N."/>
            <person name="Grigoriev I.V."/>
            <person name="Debuchy R."/>
            <person name="Gladieux P."/>
            <person name="Thoren M.H."/>
            <person name="Johannesson H."/>
        </authorList>
    </citation>
    <scope>NUCLEOTIDE SEQUENCE</scope>
    <source>
        <strain evidence="2">CBS 731.68</strain>
    </source>
</reference>
<evidence type="ECO:0000313" key="3">
    <source>
        <dbReference type="Proteomes" id="UP001302602"/>
    </source>
</evidence>
<dbReference type="RefSeq" id="XP_062645934.1">
    <property type="nucleotide sequence ID" value="XM_062793191.1"/>
</dbReference>
<gene>
    <name evidence="2" type="ORF">N657DRAFT_646835</name>
</gene>
<evidence type="ECO:0000313" key="2">
    <source>
        <dbReference type="EMBL" id="KAK4122163.1"/>
    </source>
</evidence>
<name>A0AAN6TWT5_9PEZI</name>
<comment type="caution">
    <text evidence="2">The sequence shown here is derived from an EMBL/GenBank/DDBJ whole genome shotgun (WGS) entry which is preliminary data.</text>
</comment>
<feature type="chain" id="PRO_5042899908" evidence="1">
    <location>
        <begin position="21"/>
        <end position="89"/>
    </location>
</feature>
<dbReference type="GeneID" id="87829960"/>
<protein>
    <submittedName>
        <fullName evidence="2">Uncharacterized protein</fullName>
    </submittedName>
</protein>
<reference evidence="2" key="1">
    <citation type="journal article" date="2023" name="Mol. Phylogenet. Evol.">
        <title>Genome-scale phylogeny and comparative genomics of the fungal order Sordariales.</title>
        <authorList>
            <person name="Hensen N."/>
            <person name="Bonometti L."/>
            <person name="Westerberg I."/>
            <person name="Brannstrom I.O."/>
            <person name="Guillou S."/>
            <person name="Cros-Aarteil S."/>
            <person name="Calhoun S."/>
            <person name="Haridas S."/>
            <person name="Kuo A."/>
            <person name="Mondo S."/>
            <person name="Pangilinan J."/>
            <person name="Riley R."/>
            <person name="LaButti K."/>
            <person name="Andreopoulos B."/>
            <person name="Lipzen A."/>
            <person name="Chen C."/>
            <person name="Yan M."/>
            <person name="Daum C."/>
            <person name="Ng V."/>
            <person name="Clum A."/>
            <person name="Steindorff A."/>
            <person name="Ohm R.A."/>
            <person name="Martin F."/>
            <person name="Silar P."/>
            <person name="Natvig D.O."/>
            <person name="Lalanne C."/>
            <person name="Gautier V."/>
            <person name="Ament-Velasquez S.L."/>
            <person name="Kruys A."/>
            <person name="Hutchinson M.I."/>
            <person name="Powell A.J."/>
            <person name="Barry K."/>
            <person name="Miller A.N."/>
            <person name="Grigoriev I.V."/>
            <person name="Debuchy R."/>
            <person name="Gladieux P."/>
            <person name="Hiltunen Thoren M."/>
            <person name="Johannesson H."/>
        </authorList>
    </citation>
    <scope>NUCLEOTIDE SEQUENCE</scope>
    <source>
        <strain evidence="2">CBS 731.68</strain>
    </source>
</reference>